<feature type="region of interest" description="Disordered" evidence="1">
    <location>
        <begin position="333"/>
        <end position="366"/>
    </location>
</feature>
<dbReference type="InterPro" id="IPR015943">
    <property type="entry name" value="WD40/YVTN_repeat-like_dom_sf"/>
</dbReference>
<feature type="compositionally biased region" description="Pro residues" evidence="1">
    <location>
        <begin position="342"/>
        <end position="353"/>
    </location>
</feature>
<keyword evidence="4" id="KW-1185">Reference proteome</keyword>
<comment type="caution">
    <text evidence="3">The sequence shown here is derived from an EMBL/GenBank/DDBJ whole genome shotgun (WGS) entry which is preliminary data.</text>
</comment>
<evidence type="ECO:0000313" key="4">
    <source>
        <dbReference type="Proteomes" id="UP000245048"/>
    </source>
</evidence>
<evidence type="ECO:0000256" key="1">
    <source>
        <dbReference type="SAM" id="MobiDB-lite"/>
    </source>
</evidence>
<feature type="chain" id="PRO_5015489697" evidence="2">
    <location>
        <begin position="39"/>
        <end position="366"/>
    </location>
</feature>
<sequence>MPPTHASALSAPPVLRRRHALALLGAATFALRAAPARAAATVEKTVKLAPGLYELAVSTTTDLVHVASTGPRGADSARILGLDLRTLEVRSTIELGADTVFGLGVNDATGTLFGTGTRSGRLVAIDLRSGQVKARIGEGEGAHLRHVVVDEARNRAFVSIFGYRDKPSAIWVVDTAANTVAHVITEGLEGGISGLAYDPAGDRLFAGALGPNEVVEVSLARRAGVRRFASGGEGLINVEYHAASGRLFCANQKSGQLTVLDAASETLVKALETGAGALGITLSPDGALAYVANRGAGTVSLVETSSLTVRASLETGTHPNTVAVDPRSGLAYVSNKAKAGPRPAPGQAPVPPPEDPRGDTVSLIRA</sequence>
<dbReference type="InterPro" id="IPR011048">
    <property type="entry name" value="Haem_d1_sf"/>
</dbReference>
<dbReference type="PANTHER" id="PTHR47197">
    <property type="entry name" value="PROTEIN NIRF"/>
    <property type="match status" value="1"/>
</dbReference>
<name>A0A2U1V0W4_9PROT</name>
<gene>
    <name evidence="3" type="ORF">CR165_17120</name>
</gene>
<dbReference type="InterPro" id="IPR011964">
    <property type="entry name" value="YVTN_b-propeller_repeat"/>
</dbReference>
<feature type="signal peptide" evidence="2">
    <location>
        <begin position="1"/>
        <end position="38"/>
    </location>
</feature>
<dbReference type="OrthoDB" id="7767057at2"/>
<dbReference type="AlphaFoldDB" id="A0A2U1V0W4"/>
<dbReference type="PANTHER" id="PTHR47197:SF3">
    <property type="entry name" value="DIHYDRO-HEME D1 DEHYDROGENASE"/>
    <property type="match status" value="1"/>
</dbReference>
<reference evidence="4" key="1">
    <citation type="submission" date="2017-10" db="EMBL/GenBank/DDBJ databases">
        <authorList>
            <person name="Toshchakov S.V."/>
            <person name="Goeva M.A."/>
        </authorList>
    </citation>
    <scope>NUCLEOTIDE SEQUENCE [LARGE SCALE GENOMIC DNA]</scope>
    <source>
        <strain evidence="4">JR1/69-1-13</strain>
    </source>
</reference>
<organism evidence="3 4">
    <name type="scientific">Teichococcus aestuarii</name>
    <dbReference type="NCBI Taxonomy" id="568898"/>
    <lineage>
        <taxon>Bacteria</taxon>
        <taxon>Pseudomonadati</taxon>
        <taxon>Pseudomonadota</taxon>
        <taxon>Alphaproteobacteria</taxon>
        <taxon>Acetobacterales</taxon>
        <taxon>Roseomonadaceae</taxon>
        <taxon>Roseomonas</taxon>
    </lineage>
</organism>
<dbReference type="NCBIfam" id="TIGR02276">
    <property type="entry name" value="beta_rpt_yvtn"/>
    <property type="match status" value="1"/>
</dbReference>
<accession>A0A2U1V0W4</accession>
<dbReference type="Proteomes" id="UP000245048">
    <property type="component" value="Unassembled WGS sequence"/>
</dbReference>
<dbReference type="Gene3D" id="2.130.10.10">
    <property type="entry name" value="YVTN repeat-like/Quinoprotein amine dehydrogenase"/>
    <property type="match status" value="1"/>
</dbReference>
<keyword evidence="2" id="KW-0732">Signal</keyword>
<protein>
    <submittedName>
        <fullName evidence="3">Uncharacterized protein</fullName>
    </submittedName>
</protein>
<dbReference type="RefSeq" id="WP_109518170.1">
    <property type="nucleotide sequence ID" value="NZ_PDOA01000013.1"/>
</dbReference>
<evidence type="ECO:0000256" key="2">
    <source>
        <dbReference type="SAM" id="SignalP"/>
    </source>
</evidence>
<dbReference type="InterPro" id="IPR051200">
    <property type="entry name" value="Host-pathogen_enzymatic-act"/>
</dbReference>
<proteinExistence type="predicted"/>
<dbReference type="EMBL" id="PDOA01000013">
    <property type="protein sequence ID" value="PWC27533.1"/>
    <property type="molecule type" value="Genomic_DNA"/>
</dbReference>
<dbReference type="SUPFAM" id="SSF51004">
    <property type="entry name" value="C-terminal (heme d1) domain of cytochrome cd1-nitrite reductase"/>
    <property type="match status" value="1"/>
</dbReference>
<evidence type="ECO:0000313" key="3">
    <source>
        <dbReference type="EMBL" id="PWC27533.1"/>
    </source>
</evidence>